<accession>A0ABT0PDW8</accession>
<organism evidence="6 7">
    <name type="scientific">Parendozoicomonas callyspongiae</name>
    <dbReference type="NCBI Taxonomy" id="2942213"/>
    <lineage>
        <taxon>Bacteria</taxon>
        <taxon>Pseudomonadati</taxon>
        <taxon>Pseudomonadota</taxon>
        <taxon>Gammaproteobacteria</taxon>
        <taxon>Oceanospirillales</taxon>
        <taxon>Endozoicomonadaceae</taxon>
        <taxon>Parendozoicomonas</taxon>
    </lineage>
</organism>
<feature type="transmembrane region" description="Helical" evidence="5">
    <location>
        <begin position="92"/>
        <end position="112"/>
    </location>
</feature>
<dbReference type="PANTHER" id="PTHR37955">
    <property type="entry name" value="TELLURITE RESISTANCE PROTEIN TEHA"/>
    <property type="match status" value="1"/>
</dbReference>
<dbReference type="Pfam" id="PF03595">
    <property type="entry name" value="SLAC1"/>
    <property type="match status" value="1"/>
</dbReference>
<feature type="transmembrane region" description="Helical" evidence="5">
    <location>
        <begin position="211"/>
        <end position="229"/>
    </location>
</feature>
<feature type="transmembrane region" description="Helical" evidence="5">
    <location>
        <begin position="264"/>
        <end position="286"/>
    </location>
</feature>
<dbReference type="Proteomes" id="UP001203338">
    <property type="component" value="Unassembled WGS sequence"/>
</dbReference>
<feature type="transmembrane region" description="Helical" evidence="5">
    <location>
        <begin position="292"/>
        <end position="313"/>
    </location>
</feature>
<feature type="transmembrane region" description="Helical" evidence="5">
    <location>
        <begin position="151"/>
        <end position="172"/>
    </location>
</feature>
<comment type="caution">
    <text evidence="6">The sequence shown here is derived from an EMBL/GenBank/DDBJ whole genome shotgun (WGS) entry which is preliminary data.</text>
</comment>
<feature type="transmembrane region" description="Helical" evidence="5">
    <location>
        <begin position="51"/>
        <end position="71"/>
    </location>
</feature>
<dbReference type="InterPro" id="IPR038665">
    <property type="entry name" value="Voltage-dep_anion_channel_sf"/>
</dbReference>
<dbReference type="InterPro" id="IPR052951">
    <property type="entry name" value="Tellurite_res_ion_channel"/>
</dbReference>
<gene>
    <name evidence="6" type="ORF">M3P05_06390</name>
</gene>
<evidence type="ECO:0000313" key="6">
    <source>
        <dbReference type="EMBL" id="MCL6269568.1"/>
    </source>
</evidence>
<reference evidence="6 7" key="1">
    <citation type="submission" date="2022-05" db="EMBL/GenBank/DDBJ databases">
        <authorList>
            <person name="Park J.-S."/>
        </authorList>
    </citation>
    <scope>NUCLEOTIDE SEQUENCE [LARGE SCALE GENOMIC DNA]</scope>
    <source>
        <strain evidence="6 7">2012CJ34-2</strain>
    </source>
</reference>
<dbReference type="Gene3D" id="1.50.10.150">
    <property type="entry name" value="Voltage-dependent anion channel"/>
    <property type="match status" value="1"/>
</dbReference>
<dbReference type="CDD" id="cd09323">
    <property type="entry name" value="TDT_SLAC1_like"/>
    <property type="match status" value="1"/>
</dbReference>
<evidence type="ECO:0000256" key="2">
    <source>
        <dbReference type="ARBA" id="ARBA00022692"/>
    </source>
</evidence>
<feature type="transmembrane region" description="Helical" evidence="5">
    <location>
        <begin position="178"/>
        <end position="199"/>
    </location>
</feature>
<name>A0ABT0PDW8_9GAMM</name>
<evidence type="ECO:0000256" key="1">
    <source>
        <dbReference type="ARBA" id="ARBA00004141"/>
    </source>
</evidence>
<evidence type="ECO:0000256" key="4">
    <source>
        <dbReference type="ARBA" id="ARBA00023136"/>
    </source>
</evidence>
<keyword evidence="3 5" id="KW-1133">Transmembrane helix</keyword>
<keyword evidence="7" id="KW-1185">Reference proteome</keyword>
<evidence type="ECO:0000313" key="7">
    <source>
        <dbReference type="Proteomes" id="UP001203338"/>
    </source>
</evidence>
<dbReference type="EMBL" id="JAMFLX010000006">
    <property type="protein sequence ID" value="MCL6269568.1"/>
    <property type="molecule type" value="Genomic_DNA"/>
</dbReference>
<sequence length="328" mass="36895">MSVANPTRSSEKEVHNRLEHFPISFFSIVMGLSGMTLAWKAVTHLADIPDYIWLSMGTLATVVMVMVLVTYTNKARIYPQAVWHEMCHPIRLNFFPTISISMILLGTLWQGMGDFAFIFWWTGAALQLGFTLFVLNAWLHRNTLKVGHANPGWFIPVVGNIIVPIAGVSYGYVETSWFFFSLGMLFWLPLLTIILYRLFFHGPLPEKLMPTWFILLAPPSIGFVSYISLNGGIDSFARGLIYSAVFIGLLLFTNGLRFLRLPYFISSWAFSFPLAALTVACAKYALITGLTAFVLLTFVLLVTLTLAVIVLIIRTLIAIKRRQICVPE</sequence>
<proteinExistence type="predicted"/>
<keyword evidence="4 5" id="KW-0472">Membrane</keyword>
<evidence type="ECO:0000256" key="3">
    <source>
        <dbReference type="ARBA" id="ARBA00022989"/>
    </source>
</evidence>
<dbReference type="PANTHER" id="PTHR37955:SF1">
    <property type="entry name" value="DEP DOMAIN-CONTAINING PROTEIN"/>
    <property type="match status" value="1"/>
</dbReference>
<dbReference type="RefSeq" id="WP_249698611.1">
    <property type="nucleotide sequence ID" value="NZ_JAMFLX010000006.1"/>
</dbReference>
<keyword evidence="2 5" id="KW-0812">Transmembrane</keyword>
<feature type="transmembrane region" description="Helical" evidence="5">
    <location>
        <begin position="118"/>
        <end position="139"/>
    </location>
</feature>
<feature type="transmembrane region" description="Helical" evidence="5">
    <location>
        <begin position="235"/>
        <end position="252"/>
    </location>
</feature>
<feature type="transmembrane region" description="Helical" evidence="5">
    <location>
        <begin position="21"/>
        <end position="39"/>
    </location>
</feature>
<protein>
    <submittedName>
        <fullName evidence="6">SLAC1 anion channel family protein</fullName>
    </submittedName>
</protein>
<evidence type="ECO:0000256" key="5">
    <source>
        <dbReference type="SAM" id="Phobius"/>
    </source>
</evidence>
<dbReference type="InterPro" id="IPR004695">
    <property type="entry name" value="SLAC1/Mae1/Ssu1/TehA"/>
</dbReference>
<comment type="subcellular location">
    <subcellularLocation>
        <location evidence="1">Membrane</location>
        <topology evidence="1">Multi-pass membrane protein</topology>
    </subcellularLocation>
</comment>